<feature type="region of interest" description="Disordered" evidence="1">
    <location>
        <begin position="261"/>
        <end position="301"/>
    </location>
</feature>
<organism evidence="3 4">
    <name type="scientific">candidate division TM6 bacterium JCVI TM6SC1</name>
    <dbReference type="NCBI Taxonomy" id="1306947"/>
    <lineage>
        <taxon>Bacteria</taxon>
        <taxon>Candidatus Babelota</taxon>
        <taxon>Vermiphilus</taxon>
    </lineage>
</organism>
<dbReference type="eggNOG" id="ENOG502ZFYA">
    <property type="taxonomic scope" value="Bacteria"/>
</dbReference>
<name>A0A0D2K3W1_9BACT</name>
<comment type="caution">
    <text evidence="3">The sequence shown here is derived from an EMBL/GenBank/DDBJ whole genome shotgun (WGS) entry which is preliminary data.</text>
</comment>
<dbReference type="AlphaFoldDB" id="A0A0D2K3W1"/>
<dbReference type="Gene3D" id="1.25.40.10">
    <property type="entry name" value="Tetratricopeptide repeat domain"/>
    <property type="match status" value="1"/>
</dbReference>
<protein>
    <submittedName>
        <fullName evidence="3">Uncharacterized protein</fullName>
    </submittedName>
</protein>
<gene>
    <name evidence="3" type="ORF">J120_04600</name>
</gene>
<evidence type="ECO:0000313" key="4">
    <source>
        <dbReference type="Proteomes" id="UP000032214"/>
    </source>
</evidence>
<dbReference type="EMBL" id="ARQD01000004">
    <property type="protein sequence ID" value="KIX84987.1"/>
    <property type="molecule type" value="Genomic_DNA"/>
</dbReference>
<feature type="compositionally biased region" description="Basic residues" evidence="1">
    <location>
        <begin position="289"/>
        <end position="301"/>
    </location>
</feature>
<feature type="signal peptide" evidence="2">
    <location>
        <begin position="1"/>
        <end position="20"/>
    </location>
</feature>
<keyword evidence="2" id="KW-0732">Signal</keyword>
<feature type="compositionally biased region" description="Polar residues" evidence="1">
    <location>
        <begin position="261"/>
        <end position="276"/>
    </location>
</feature>
<evidence type="ECO:0000313" key="3">
    <source>
        <dbReference type="EMBL" id="KIX84987.1"/>
    </source>
</evidence>
<keyword evidence="4" id="KW-1185">Reference proteome</keyword>
<proteinExistence type="predicted"/>
<dbReference type="STRING" id="1306947.J120_04600"/>
<dbReference type="InterPro" id="IPR011990">
    <property type="entry name" value="TPR-like_helical_dom_sf"/>
</dbReference>
<reference evidence="3 4" key="1">
    <citation type="journal article" date="2013" name="Proc. Natl. Acad. Sci. U.S.A.">
        <title>Candidate phylum TM6 genome recovered from a hospital sink biofilm provides genomic insights into this uncultivated phylum.</title>
        <authorList>
            <person name="McLean J.S."/>
            <person name="Lombardo M.J."/>
            <person name="Badger J.H."/>
            <person name="Edlund A."/>
            <person name="Novotny M."/>
            <person name="Yee-Greenbaum J."/>
            <person name="Vyahhi N."/>
            <person name="Hall A.P."/>
            <person name="Yang Y."/>
            <person name="Dupont C.L."/>
            <person name="Ziegler M.G."/>
            <person name="Chitsaz H."/>
            <person name="Allen A.E."/>
            <person name="Yooseph S."/>
            <person name="Tesler G."/>
            <person name="Pevzner P.A."/>
            <person name="Friedman R.M."/>
            <person name="Nealson K.H."/>
            <person name="Venter J.C."/>
            <person name="Lasken R.S."/>
        </authorList>
    </citation>
    <scope>NUCLEOTIDE SEQUENCE [LARGE SCALE GENOMIC DNA]</scope>
    <source>
        <strain evidence="3 4">TM6SC1</strain>
    </source>
</reference>
<sequence>MYYTRAFYTLLLFSSLPLHADAKSWLSKMFNTIAGNNKSTKKADPSAHLGGPTIRDMNYIELATYKHRLLSENNKLIALKVVDRMIPLAPNLQEQRNLLFEKAELLFDLGNLSESESNYNEFKVLYPGDTKLETVCYKEILASFYQTLDPDRDQTKTKDTLKLAQDFLARNDVFVKNSDEVKKIKQECQKKLIDSEQGIIAFDIHRNKFNPARLRIARLEKDYSSEFPEVLQAVAQFEQRIQEKEIEAGIRKPATVNISGPSLAQNFNNKQPNLDKQTPAPKNLVAKNTARKKGPHAKRKF</sequence>
<dbReference type="Proteomes" id="UP000032214">
    <property type="component" value="Unassembled WGS sequence"/>
</dbReference>
<evidence type="ECO:0000256" key="1">
    <source>
        <dbReference type="SAM" id="MobiDB-lite"/>
    </source>
</evidence>
<evidence type="ECO:0000256" key="2">
    <source>
        <dbReference type="SAM" id="SignalP"/>
    </source>
</evidence>
<accession>A0A0D2K3W1</accession>
<feature type="chain" id="PRO_5002245400" evidence="2">
    <location>
        <begin position="21"/>
        <end position="301"/>
    </location>
</feature>